<dbReference type="EMBL" id="DF237494">
    <property type="protein sequence ID" value="GAQ89635.1"/>
    <property type="molecule type" value="Genomic_DNA"/>
</dbReference>
<comment type="function">
    <text evidence="9">Catalyzes the ferrous insertion into protoporphyrin IX.</text>
</comment>
<dbReference type="PROSITE" id="PS00534">
    <property type="entry name" value="FERROCHELATASE"/>
    <property type="match status" value="1"/>
</dbReference>
<dbReference type="InterPro" id="IPR033644">
    <property type="entry name" value="Ferrochelatase_C"/>
</dbReference>
<dbReference type="InterPro" id="IPR033659">
    <property type="entry name" value="Ferrochelatase_N"/>
</dbReference>
<evidence type="ECO:0000313" key="11">
    <source>
        <dbReference type="EMBL" id="GAQ89635.1"/>
    </source>
</evidence>
<keyword evidence="5 9" id="KW-0350">Heme biosynthesis</keyword>
<feature type="region of interest" description="Disordered" evidence="10">
    <location>
        <begin position="94"/>
        <end position="148"/>
    </location>
</feature>
<dbReference type="CDD" id="cd00419">
    <property type="entry name" value="Ferrochelatase_C"/>
    <property type="match status" value="1"/>
</dbReference>
<dbReference type="HAMAP" id="MF_00323">
    <property type="entry name" value="Ferrochelatase"/>
    <property type="match status" value="1"/>
</dbReference>
<accession>A0A1Y1IFI4</accession>
<dbReference type="GO" id="GO:0005739">
    <property type="term" value="C:mitochondrion"/>
    <property type="evidence" value="ECO:0000318"/>
    <property type="project" value="GO_Central"/>
</dbReference>
<protein>
    <recommendedName>
        <fullName evidence="9">Ferrochelatase</fullName>
        <ecNumber evidence="9">4.98.1.1</ecNumber>
    </recommendedName>
</protein>
<dbReference type="Gene3D" id="1.10.3460.10">
    <property type="entry name" value="Chlorophyll a/b binding protein domain"/>
    <property type="match status" value="1"/>
</dbReference>
<dbReference type="PANTHER" id="PTHR11108:SF1">
    <property type="entry name" value="FERROCHELATASE, MITOCHONDRIAL"/>
    <property type="match status" value="1"/>
</dbReference>
<comment type="catalytic activity">
    <reaction evidence="8 9">
        <text>heme b + 2 H(+) = protoporphyrin IX + Fe(2+)</text>
        <dbReference type="Rhea" id="RHEA:22584"/>
        <dbReference type="ChEBI" id="CHEBI:15378"/>
        <dbReference type="ChEBI" id="CHEBI:29033"/>
        <dbReference type="ChEBI" id="CHEBI:57306"/>
        <dbReference type="ChEBI" id="CHEBI:60344"/>
        <dbReference type="EC" id="4.98.1.1"/>
    </reaction>
</comment>
<dbReference type="CDD" id="cd03411">
    <property type="entry name" value="Ferrochelatase_N"/>
    <property type="match status" value="1"/>
</dbReference>
<feature type="compositionally biased region" description="Low complexity" evidence="10">
    <location>
        <begin position="125"/>
        <end position="137"/>
    </location>
</feature>
<evidence type="ECO:0000256" key="5">
    <source>
        <dbReference type="ARBA" id="ARBA00023133"/>
    </source>
</evidence>
<keyword evidence="9" id="KW-0150">Chloroplast</keyword>
<evidence type="ECO:0000256" key="7">
    <source>
        <dbReference type="ARBA" id="ARBA00023244"/>
    </source>
</evidence>
<dbReference type="OMA" id="CDKDIPA"/>
<comment type="pathway">
    <text evidence="2 9">Porphyrin-containing compound metabolism; protoheme biosynthesis; protoheme from protoporphyrin-IX: step 1/1.</text>
</comment>
<dbReference type="GO" id="GO:0009507">
    <property type="term" value="C:chloroplast"/>
    <property type="evidence" value="ECO:0007669"/>
    <property type="project" value="UniProtKB-SubCell"/>
</dbReference>
<evidence type="ECO:0000256" key="8">
    <source>
        <dbReference type="ARBA" id="ARBA00049380"/>
    </source>
</evidence>
<dbReference type="SUPFAM" id="SSF53800">
    <property type="entry name" value="Chelatase"/>
    <property type="match status" value="1"/>
</dbReference>
<dbReference type="GO" id="GO:0006783">
    <property type="term" value="P:heme biosynthetic process"/>
    <property type="evidence" value="ECO:0000318"/>
    <property type="project" value="GO_Central"/>
</dbReference>
<keyword evidence="12" id="KW-1185">Reference proteome</keyword>
<dbReference type="NCBIfam" id="TIGR00109">
    <property type="entry name" value="hemH"/>
    <property type="match status" value="1"/>
</dbReference>
<dbReference type="GO" id="GO:0004325">
    <property type="term" value="F:ferrochelatase activity"/>
    <property type="evidence" value="ECO:0000318"/>
    <property type="project" value="GO_Central"/>
</dbReference>
<feature type="region of interest" description="Disordered" evidence="10">
    <location>
        <begin position="52"/>
        <end position="78"/>
    </location>
</feature>
<evidence type="ECO:0000256" key="3">
    <source>
        <dbReference type="ARBA" id="ARBA00007718"/>
    </source>
</evidence>
<dbReference type="FunFam" id="3.40.50.1400:FF:000006">
    <property type="entry name" value="Ferrochelatase"/>
    <property type="match status" value="1"/>
</dbReference>
<comment type="subcellular location">
    <subcellularLocation>
        <location evidence="1 9">Plastid</location>
        <location evidence="1 9">Chloroplast</location>
    </subcellularLocation>
</comment>
<keyword evidence="7 9" id="KW-0627">Porphyrin biosynthesis</keyword>
<dbReference type="Proteomes" id="UP000054558">
    <property type="component" value="Unassembled WGS sequence"/>
</dbReference>
<keyword evidence="4 9" id="KW-0408">Iron</keyword>
<evidence type="ECO:0000256" key="9">
    <source>
        <dbReference type="RuleBase" id="RU000607"/>
    </source>
</evidence>
<dbReference type="AlphaFoldDB" id="A0A1Y1IFI4"/>
<evidence type="ECO:0000313" key="12">
    <source>
        <dbReference type="Proteomes" id="UP000054558"/>
    </source>
</evidence>
<evidence type="ECO:0000256" key="4">
    <source>
        <dbReference type="ARBA" id="ARBA00023004"/>
    </source>
</evidence>
<keyword evidence="6 9" id="KW-0456">Lyase</keyword>
<evidence type="ECO:0000256" key="10">
    <source>
        <dbReference type="SAM" id="MobiDB-lite"/>
    </source>
</evidence>
<feature type="compositionally biased region" description="Polar residues" evidence="10">
    <location>
        <begin position="68"/>
        <end position="78"/>
    </location>
</feature>
<evidence type="ECO:0000256" key="6">
    <source>
        <dbReference type="ARBA" id="ARBA00023239"/>
    </source>
</evidence>
<dbReference type="EC" id="4.98.1.1" evidence="9"/>
<organism evidence="11 12">
    <name type="scientific">Klebsormidium nitens</name>
    <name type="common">Green alga</name>
    <name type="synonym">Ulothrix nitens</name>
    <dbReference type="NCBI Taxonomy" id="105231"/>
    <lineage>
        <taxon>Eukaryota</taxon>
        <taxon>Viridiplantae</taxon>
        <taxon>Streptophyta</taxon>
        <taxon>Klebsormidiophyceae</taxon>
        <taxon>Klebsormidiales</taxon>
        <taxon>Klebsormidiaceae</taxon>
        <taxon>Klebsormidium</taxon>
    </lineage>
</organism>
<sequence length="569" mass="63175">MDAAAVARSHHCLCGGPTATGKPQRLQSAECHTTSFTLSPVSRQFCRKQHRWLQQKQQRLDSRRRPQPSGSLASRGSQADLQAFLSDIGRIERSRGRRVPPISSETADRGGYDSTRSRTSRWQGSAAASLASMAPTAPQAPVAPEGNAVQEATERVGVLLLNLGGPETLDDVQPFLFNLFADPDIIRLPRNLRFLQRPLAQFISSVRAPKSAEGYAAIGGGSPLRRITNDQAQALQESLEKKGCPAHVYVGMRYWHPFTEEAIFDIKQDRITRLVVLPLYPQFSISTSGSSLRLLERLFREDDYLVQMEHTVIPSWYQRSGYVKAMANLIEEELQKLPVPEEAHIFFSAHGVPVTYVEDAGDPYKAEMEECIALITQELEDRGVDNKYTLAYQSRVGPVEWLKPYTDETIKKLGKEGVKSLLAVPISFVSEHIETLEEIDVEYRELALASGIVHWGRVPALGVEPMFIDDLADAVLEALPFVGAMAMSSVDAKQALVPLGSVEELLATYDTLRRELPAPVAVWEWGWTKSAETWNGRIAMIAVLALLILEVTTGQGVLHQWGMLPPKTW</sequence>
<dbReference type="SUPFAM" id="SSF103511">
    <property type="entry name" value="Chlorophyll a-b binding protein"/>
    <property type="match status" value="1"/>
</dbReference>
<dbReference type="PANTHER" id="PTHR11108">
    <property type="entry name" value="FERROCHELATASE"/>
    <property type="match status" value="1"/>
</dbReference>
<comment type="similarity">
    <text evidence="3 9">Belongs to the ferrochelatase family.</text>
</comment>
<dbReference type="UniPathway" id="UPA00252">
    <property type="reaction ID" value="UER00325"/>
</dbReference>
<keyword evidence="9" id="KW-0934">Plastid</keyword>
<reference evidence="11 12" key="1">
    <citation type="journal article" date="2014" name="Nat. Commun.">
        <title>Klebsormidium flaccidum genome reveals primary factors for plant terrestrial adaptation.</title>
        <authorList>
            <person name="Hori K."/>
            <person name="Maruyama F."/>
            <person name="Fujisawa T."/>
            <person name="Togashi T."/>
            <person name="Yamamoto N."/>
            <person name="Seo M."/>
            <person name="Sato S."/>
            <person name="Yamada T."/>
            <person name="Mori H."/>
            <person name="Tajima N."/>
            <person name="Moriyama T."/>
            <person name="Ikeuchi M."/>
            <person name="Watanabe M."/>
            <person name="Wada H."/>
            <person name="Kobayashi K."/>
            <person name="Saito M."/>
            <person name="Masuda T."/>
            <person name="Sasaki-Sekimoto Y."/>
            <person name="Mashiguchi K."/>
            <person name="Awai K."/>
            <person name="Shimojima M."/>
            <person name="Masuda S."/>
            <person name="Iwai M."/>
            <person name="Nobusawa T."/>
            <person name="Narise T."/>
            <person name="Kondo S."/>
            <person name="Saito H."/>
            <person name="Sato R."/>
            <person name="Murakawa M."/>
            <person name="Ihara Y."/>
            <person name="Oshima-Yamada Y."/>
            <person name="Ohtaka K."/>
            <person name="Satoh M."/>
            <person name="Sonobe K."/>
            <person name="Ishii M."/>
            <person name="Ohtani R."/>
            <person name="Kanamori-Sato M."/>
            <person name="Honoki R."/>
            <person name="Miyazaki D."/>
            <person name="Mochizuki H."/>
            <person name="Umetsu J."/>
            <person name="Higashi K."/>
            <person name="Shibata D."/>
            <person name="Kamiya Y."/>
            <person name="Sato N."/>
            <person name="Nakamura Y."/>
            <person name="Tabata S."/>
            <person name="Ida S."/>
            <person name="Kurokawa K."/>
            <person name="Ohta H."/>
        </authorList>
    </citation>
    <scope>NUCLEOTIDE SEQUENCE [LARGE SCALE GENOMIC DNA]</scope>
    <source>
        <strain evidence="11 12">NIES-2285</strain>
    </source>
</reference>
<dbReference type="InterPro" id="IPR001015">
    <property type="entry name" value="Ferrochelatase"/>
</dbReference>
<name>A0A1Y1IFI4_KLENI</name>
<dbReference type="Gene3D" id="3.40.50.1400">
    <property type="match status" value="2"/>
</dbReference>
<dbReference type="OrthoDB" id="1323at2759"/>
<dbReference type="STRING" id="105231.A0A1Y1IFI4"/>
<dbReference type="InterPro" id="IPR019772">
    <property type="entry name" value="Ferrochelatase_AS"/>
</dbReference>
<evidence type="ECO:0000256" key="2">
    <source>
        <dbReference type="ARBA" id="ARBA00004943"/>
    </source>
</evidence>
<gene>
    <name evidence="11" type="ORF">KFL_005450050</name>
</gene>
<proteinExistence type="inferred from homology"/>
<evidence type="ECO:0000256" key="1">
    <source>
        <dbReference type="ARBA" id="ARBA00004229"/>
    </source>
</evidence>
<dbReference type="Pfam" id="PF00762">
    <property type="entry name" value="Ferrochelatase"/>
    <property type="match status" value="1"/>
</dbReference>